<dbReference type="Pfam" id="PF01175">
    <property type="entry name" value="Urocanase"/>
    <property type="match status" value="1"/>
</dbReference>
<dbReference type="InterPro" id="IPR023637">
    <property type="entry name" value="Urocanase-like"/>
</dbReference>
<keyword evidence="2" id="KW-0520">NAD</keyword>
<reference evidence="8" key="3">
    <citation type="submission" date="2015-06" db="UniProtKB">
        <authorList>
            <consortium name="EnsemblMetazoa"/>
        </authorList>
    </citation>
    <scope>IDENTIFICATION</scope>
</reference>
<comment type="cofactor">
    <cofactor evidence="1">
        <name>NAD(+)</name>
        <dbReference type="ChEBI" id="CHEBI:57540"/>
    </cofactor>
</comment>
<accession>R7T502</accession>
<evidence type="ECO:0000256" key="2">
    <source>
        <dbReference type="ARBA" id="ARBA00023027"/>
    </source>
</evidence>
<evidence type="ECO:0000259" key="6">
    <source>
        <dbReference type="Pfam" id="PF17391"/>
    </source>
</evidence>
<dbReference type="GO" id="GO:0019556">
    <property type="term" value="P:L-histidine catabolic process to glutamate and formamide"/>
    <property type="evidence" value="ECO:0007669"/>
    <property type="project" value="UniProtKB-UniPathway"/>
</dbReference>
<evidence type="ECO:0000256" key="1">
    <source>
        <dbReference type="ARBA" id="ARBA00001911"/>
    </source>
</evidence>
<keyword evidence="3" id="KW-0456">Lyase</keyword>
<dbReference type="UniPathway" id="UPA00379">
    <property type="reaction ID" value="UER00550"/>
</dbReference>
<dbReference type="STRING" id="283909.R7T502"/>
<evidence type="ECO:0000256" key="3">
    <source>
        <dbReference type="ARBA" id="ARBA00023239"/>
    </source>
</evidence>
<sequence length="361" mass="40219">MSSLKDVCGGLPVDPLPPRRERDEDVPHAPVLTPGLNEEDERFWLVMKYLSEMREDQTLVMYSGHPMGLFPSNVNAPRLIITNGMMIPNYSQREMYDRLFALGVTMYGQMTAGSYCYIGPQGIVHGTTLTVMNAGRKYLGLNSLAGTVFVTSGLGGMSGAQAKAAVICGCIGVIAEVDKEALIKRHQQGWVVEMTSDLEELIAMIRLARKNRAVTSIGYHGNIVDVWERLSEEYDRTGDLLAELGSDQTSCHNPFLGGYYPVQLTFEESRDMMHNDPVKFKNLVQESLRRQVTAINKLSQRGLFFWDYGNAFLLEASRAGADVLKEGDTTGNQFRYPSYVQHIMGDIFSLGFGPFRGPCHH</sequence>
<dbReference type="Gene3D" id="3.40.50.10730">
    <property type="entry name" value="Urocanase like domains"/>
    <property type="match status" value="1"/>
</dbReference>
<feature type="domain" description="Urocanase N-terminal" evidence="6">
    <location>
        <begin position="41"/>
        <end position="116"/>
    </location>
</feature>
<feature type="domain" description="Urocanase Rossmann-like" evidence="5">
    <location>
        <begin position="119"/>
        <end position="343"/>
    </location>
</feature>
<protein>
    <submittedName>
        <fullName evidence="7 8">Uncharacterized protein</fullName>
    </submittedName>
</protein>
<dbReference type="PANTHER" id="PTHR12216:SF3">
    <property type="entry name" value="UROCANATE HYDRATASE"/>
    <property type="match status" value="1"/>
</dbReference>
<dbReference type="EMBL" id="AMQN01015476">
    <property type="status" value="NOT_ANNOTATED_CDS"/>
    <property type="molecule type" value="Genomic_DNA"/>
</dbReference>
<evidence type="ECO:0000256" key="4">
    <source>
        <dbReference type="SAM" id="MobiDB-lite"/>
    </source>
</evidence>
<dbReference type="EnsemblMetazoa" id="CapteT229167">
    <property type="protein sequence ID" value="CapteP229167"/>
    <property type="gene ID" value="CapteG229167"/>
</dbReference>
<reference evidence="7 9" key="2">
    <citation type="journal article" date="2013" name="Nature">
        <title>Insights into bilaterian evolution from three spiralian genomes.</title>
        <authorList>
            <person name="Simakov O."/>
            <person name="Marletaz F."/>
            <person name="Cho S.J."/>
            <person name="Edsinger-Gonzales E."/>
            <person name="Havlak P."/>
            <person name="Hellsten U."/>
            <person name="Kuo D.H."/>
            <person name="Larsson T."/>
            <person name="Lv J."/>
            <person name="Arendt D."/>
            <person name="Savage R."/>
            <person name="Osoegawa K."/>
            <person name="de Jong P."/>
            <person name="Grimwood J."/>
            <person name="Chapman J.A."/>
            <person name="Shapiro H."/>
            <person name="Aerts A."/>
            <person name="Otillar R.P."/>
            <person name="Terry A.Y."/>
            <person name="Boore J.L."/>
            <person name="Grigoriev I.V."/>
            <person name="Lindberg D.R."/>
            <person name="Seaver E.C."/>
            <person name="Weisblat D.A."/>
            <person name="Putnam N.H."/>
            <person name="Rokhsar D.S."/>
        </authorList>
    </citation>
    <scope>NUCLEOTIDE SEQUENCE</scope>
    <source>
        <strain evidence="7 9">I ESC-2004</strain>
    </source>
</reference>
<feature type="compositionally biased region" description="Basic and acidic residues" evidence="4">
    <location>
        <begin position="17"/>
        <end position="27"/>
    </location>
</feature>
<dbReference type="SUPFAM" id="SSF111326">
    <property type="entry name" value="Urocanase"/>
    <property type="match status" value="1"/>
</dbReference>
<dbReference type="Proteomes" id="UP000014760">
    <property type="component" value="Unassembled WGS sequence"/>
</dbReference>
<feature type="region of interest" description="Disordered" evidence="4">
    <location>
        <begin position="1"/>
        <end position="34"/>
    </location>
</feature>
<dbReference type="InterPro" id="IPR036190">
    <property type="entry name" value="Urocanase_sf"/>
</dbReference>
<dbReference type="InterPro" id="IPR035400">
    <property type="entry name" value="Urocanase_N"/>
</dbReference>
<dbReference type="GO" id="GO:0016153">
    <property type="term" value="F:urocanate hydratase activity"/>
    <property type="evidence" value="ECO:0007669"/>
    <property type="project" value="TreeGrafter"/>
</dbReference>
<dbReference type="OrthoDB" id="194468at2759"/>
<evidence type="ECO:0000313" key="9">
    <source>
        <dbReference type="Proteomes" id="UP000014760"/>
    </source>
</evidence>
<gene>
    <name evidence="7" type="ORF">CAPTEDRAFT_229167</name>
</gene>
<dbReference type="EMBL" id="KB311939">
    <property type="protein sequence ID" value="ELT88217.1"/>
    <property type="molecule type" value="Genomic_DNA"/>
</dbReference>
<evidence type="ECO:0000259" key="5">
    <source>
        <dbReference type="Pfam" id="PF01175"/>
    </source>
</evidence>
<evidence type="ECO:0000313" key="7">
    <source>
        <dbReference type="EMBL" id="ELT88217.1"/>
    </source>
</evidence>
<dbReference type="PANTHER" id="PTHR12216">
    <property type="entry name" value="UROCANATE HYDRATASE"/>
    <property type="match status" value="1"/>
</dbReference>
<organism evidence="7">
    <name type="scientific">Capitella teleta</name>
    <name type="common">Polychaete worm</name>
    <dbReference type="NCBI Taxonomy" id="283909"/>
    <lineage>
        <taxon>Eukaryota</taxon>
        <taxon>Metazoa</taxon>
        <taxon>Spiralia</taxon>
        <taxon>Lophotrochozoa</taxon>
        <taxon>Annelida</taxon>
        <taxon>Polychaeta</taxon>
        <taxon>Sedentaria</taxon>
        <taxon>Scolecida</taxon>
        <taxon>Capitellidae</taxon>
        <taxon>Capitella</taxon>
    </lineage>
</organism>
<dbReference type="OMA" id="REALCHG"/>
<dbReference type="HOGENOM" id="CLU_053638_0_0_1"/>
<dbReference type="EMBL" id="AMQN01015474">
    <property type="status" value="NOT_ANNOTATED_CDS"/>
    <property type="molecule type" value="Genomic_DNA"/>
</dbReference>
<dbReference type="Pfam" id="PF17391">
    <property type="entry name" value="Urocanase_N"/>
    <property type="match status" value="1"/>
</dbReference>
<dbReference type="FunFam" id="3.40.50.10730:FF:000002">
    <property type="entry name" value="Urocanate hydratase 1"/>
    <property type="match status" value="1"/>
</dbReference>
<dbReference type="EMBL" id="AMQN01015475">
    <property type="status" value="NOT_ANNOTATED_CDS"/>
    <property type="molecule type" value="Genomic_DNA"/>
</dbReference>
<dbReference type="Gene3D" id="3.40.1770.10">
    <property type="entry name" value="Urocanase superfamily"/>
    <property type="match status" value="1"/>
</dbReference>
<dbReference type="InterPro" id="IPR035085">
    <property type="entry name" value="Urocanase_Rossmann-like"/>
</dbReference>
<name>R7T502_CAPTE</name>
<dbReference type="InterPro" id="IPR038364">
    <property type="entry name" value="Urocanase_central_sf"/>
</dbReference>
<reference evidence="9" key="1">
    <citation type="submission" date="2012-12" db="EMBL/GenBank/DDBJ databases">
        <authorList>
            <person name="Hellsten U."/>
            <person name="Grimwood J."/>
            <person name="Chapman J.A."/>
            <person name="Shapiro H."/>
            <person name="Aerts A."/>
            <person name="Otillar R.P."/>
            <person name="Terry A.Y."/>
            <person name="Boore J.L."/>
            <person name="Simakov O."/>
            <person name="Marletaz F."/>
            <person name="Cho S.-J."/>
            <person name="Edsinger-Gonzales E."/>
            <person name="Havlak P."/>
            <person name="Kuo D.-H."/>
            <person name="Larsson T."/>
            <person name="Lv J."/>
            <person name="Arendt D."/>
            <person name="Savage R."/>
            <person name="Osoegawa K."/>
            <person name="de Jong P."/>
            <person name="Lindberg D.R."/>
            <person name="Seaver E.C."/>
            <person name="Weisblat D.A."/>
            <person name="Putnam N.H."/>
            <person name="Grigoriev I.V."/>
            <person name="Rokhsar D.S."/>
        </authorList>
    </citation>
    <scope>NUCLEOTIDE SEQUENCE</scope>
    <source>
        <strain evidence="9">I ESC-2004</strain>
    </source>
</reference>
<proteinExistence type="predicted"/>
<dbReference type="GO" id="GO:0019557">
    <property type="term" value="P:L-histidine catabolic process to glutamate and formate"/>
    <property type="evidence" value="ECO:0007669"/>
    <property type="project" value="UniProtKB-UniPathway"/>
</dbReference>
<dbReference type="AlphaFoldDB" id="R7T502"/>
<keyword evidence="9" id="KW-1185">Reference proteome</keyword>
<evidence type="ECO:0000313" key="8">
    <source>
        <dbReference type="EnsemblMetazoa" id="CapteP229167"/>
    </source>
</evidence>